<gene>
    <name evidence="2" type="ORF">DCO56_18750</name>
</gene>
<feature type="domain" description="Glycosyltransferase subfamily 4-like N-terminal" evidence="1">
    <location>
        <begin position="4"/>
        <end position="136"/>
    </location>
</feature>
<comment type="caution">
    <text evidence="2">The sequence shown here is derived from an EMBL/GenBank/DDBJ whole genome shotgun (WGS) entry which is preliminary data.</text>
</comment>
<dbReference type="EMBL" id="QCXX01000005">
    <property type="protein sequence ID" value="PUV22960.1"/>
    <property type="molecule type" value="Genomic_DNA"/>
</dbReference>
<protein>
    <submittedName>
        <fullName evidence="2">Glycosyltransferase family 1 protein</fullName>
    </submittedName>
</protein>
<dbReference type="CDD" id="cd03808">
    <property type="entry name" value="GT4_CapM-like"/>
    <property type="match status" value="1"/>
</dbReference>
<dbReference type="OrthoDB" id="9790710at2"/>
<name>A0A363NQG0_9SPHI</name>
<accession>A0A363NQG0</accession>
<keyword evidence="2" id="KW-0808">Transferase</keyword>
<evidence type="ECO:0000313" key="2">
    <source>
        <dbReference type="EMBL" id="PUV22960.1"/>
    </source>
</evidence>
<sequence length="364" mass="40740">MKKVLHVINVSFVVNHFFGNQFSYFSKKGYDFTVACTEDEYLYKQAKEKGFKVFPVAILKAISPIQDAFSIIRLTRFIRKEKFPIVVAHSPKGGLIGITAAYLAGVDKRVFFRHGVVFETAKGLKRALLIMIEKFVGALATDVVIVSESLQRLSNDYKLNNPAKSKVLGKGTCSGIDIQRFQYRPKQNSDFVVGYVGRLVKDKGVVELVEGWLQFAAGKAHVYLHIIGPAEVRDAVPEDTLQKIKNSPSIRFLDFVEDTAPCYNTMDVFILPSYREGFPVGVLEASASGIPVITTRSTGCINAIQEDVTGIYTEILPNQIAEAIEYYYQNPQLRQEHGNNGVTFVKNSFSEQELFVEIEKKVLS</sequence>
<dbReference type="AlphaFoldDB" id="A0A363NQG0"/>
<dbReference type="Pfam" id="PF13477">
    <property type="entry name" value="Glyco_trans_4_2"/>
    <property type="match status" value="1"/>
</dbReference>
<dbReference type="RefSeq" id="WP_108635295.1">
    <property type="nucleotide sequence ID" value="NZ_QCXX01000005.1"/>
</dbReference>
<dbReference type="SUPFAM" id="SSF53756">
    <property type="entry name" value="UDP-Glycosyltransferase/glycogen phosphorylase"/>
    <property type="match status" value="1"/>
</dbReference>
<dbReference type="PANTHER" id="PTHR45947:SF3">
    <property type="entry name" value="SULFOQUINOVOSYL TRANSFERASE SQD2"/>
    <property type="match status" value="1"/>
</dbReference>
<dbReference type="InterPro" id="IPR028098">
    <property type="entry name" value="Glyco_trans_4-like_N"/>
</dbReference>
<dbReference type="Proteomes" id="UP000250831">
    <property type="component" value="Unassembled WGS sequence"/>
</dbReference>
<dbReference type="InterPro" id="IPR050194">
    <property type="entry name" value="Glycosyltransferase_grp1"/>
</dbReference>
<evidence type="ECO:0000313" key="3">
    <source>
        <dbReference type="Proteomes" id="UP000250831"/>
    </source>
</evidence>
<dbReference type="GO" id="GO:0016757">
    <property type="term" value="F:glycosyltransferase activity"/>
    <property type="evidence" value="ECO:0007669"/>
    <property type="project" value="TreeGrafter"/>
</dbReference>
<keyword evidence="3" id="KW-1185">Reference proteome</keyword>
<dbReference type="PANTHER" id="PTHR45947">
    <property type="entry name" value="SULFOQUINOVOSYL TRANSFERASE SQD2"/>
    <property type="match status" value="1"/>
</dbReference>
<evidence type="ECO:0000259" key="1">
    <source>
        <dbReference type="Pfam" id="PF13477"/>
    </source>
</evidence>
<organism evidence="2 3">
    <name type="scientific">Sphingobacterium athyrii</name>
    <dbReference type="NCBI Taxonomy" id="2152717"/>
    <lineage>
        <taxon>Bacteria</taxon>
        <taxon>Pseudomonadati</taxon>
        <taxon>Bacteroidota</taxon>
        <taxon>Sphingobacteriia</taxon>
        <taxon>Sphingobacteriales</taxon>
        <taxon>Sphingobacteriaceae</taxon>
        <taxon>Sphingobacterium</taxon>
    </lineage>
</organism>
<reference evidence="2 3" key="1">
    <citation type="submission" date="2018-04" db="EMBL/GenBank/DDBJ databases">
        <title>Sphingobacterium sp. M46 Genome.</title>
        <authorList>
            <person name="Cheng J."/>
            <person name="Li Y."/>
        </authorList>
    </citation>
    <scope>NUCLEOTIDE SEQUENCE [LARGE SCALE GENOMIC DNA]</scope>
    <source>
        <strain evidence="2 3">M46</strain>
    </source>
</reference>
<dbReference type="Pfam" id="PF13692">
    <property type="entry name" value="Glyco_trans_1_4"/>
    <property type="match status" value="1"/>
</dbReference>
<proteinExistence type="predicted"/>
<dbReference type="Gene3D" id="3.40.50.2000">
    <property type="entry name" value="Glycogen Phosphorylase B"/>
    <property type="match status" value="2"/>
</dbReference>